<dbReference type="SUPFAM" id="SSF51905">
    <property type="entry name" value="FAD/NAD(P)-binding domain"/>
    <property type="match status" value="1"/>
</dbReference>
<dbReference type="GO" id="GO:0016491">
    <property type="term" value="F:oxidoreductase activity"/>
    <property type="evidence" value="ECO:0007669"/>
    <property type="project" value="InterPro"/>
</dbReference>
<reference evidence="2 3" key="1">
    <citation type="journal article" date="2016" name="Nat. Commun.">
        <title>Thousands of microbial genomes shed light on interconnected biogeochemical processes in an aquifer system.</title>
        <authorList>
            <person name="Anantharaman K."/>
            <person name="Brown C.T."/>
            <person name="Hug L.A."/>
            <person name="Sharon I."/>
            <person name="Castelle C.J."/>
            <person name="Probst A.J."/>
            <person name="Thomas B.C."/>
            <person name="Singh A."/>
            <person name="Wilkins M.J."/>
            <person name="Karaoz U."/>
            <person name="Brodie E.L."/>
            <person name="Williams K.H."/>
            <person name="Hubbard S.S."/>
            <person name="Banfield J.F."/>
        </authorList>
    </citation>
    <scope>NUCLEOTIDE SEQUENCE [LARGE SCALE GENOMIC DNA]</scope>
</reference>
<proteinExistence type="predicted"/>
<dbReference type="AlphaFoldDB" id="A0A1F5MIW6"/>
<dbReference type="InterPro" id="IPR036188">
    <property type="entry name" value="FAD/NAD-bd_sf"/>
</dbReference>
<dbReference type="Gene3D" id="3.50.50.60">
    <property type="entry name" value="FAD/NAD(P)-binding domain"/>
    <property type="match status" value="1"/>
</dbReference>
<dbReference type="EMBL" id="MFDO01000021">
    <property type="protein sequence ID" value="OGE65269.1"/>
    <property type="molecule type" value="Genomic_DNA"/>
</dbReference>
<feature type="domain" description="Amine oxidase" evidence="1">
    <location>
        <begin position="12"/>
        <end position="423"/>
    </location>
</feature>
<dbReference type="Proteomes" id="UP000178017">
    <property type="component" value="Unassembled WGS sequence"/>
</dbReference>
<evidence type="ECO:0000313" key="3">
    <source>
        <dbReference type="Proteomes" id="UP000178017"/>
    </source>
</evidence>
<name>A0A1F5MIW6_9BACT</name>
<dbReference type="Pfam" id="PF01593">
    <property type="entry name" value="Amino_oxidase"/>
    <property type="match status" value="1"/>
</dbReference>
<dbReference type="InterPro" id="IPR002937">
    <property type="entry name" value="Amino_oxidase"/>
</dbReference>
<accession>A0A1F5MIW6</accession>
<evidence type="ECO:0000313" key="2">
    <source>
        <dbReference type="EMBL" id="OGE65269.1"/>
    </source>
</evidence>
<dbReference type="PANTHER" id="PTHR42923">
    <property type="entry name" value="PROTOPORPHYRINOGEN OXIDASE"/>
    <property type="match status" value="1"/>
</dbReference>
<protein>
    <recommendedName>
        <fullName evidence="1">Amine oxidase domain-containing protein</fullName>
    </recommendedName>
</protein>
<gene>
    <name evidence="2" type="ORF">A3B49_02460</name>
</gene>
<dbReference type="PRINTS" id="PR00419">
    <property type="entry name" value="ADXRDTASE"/>
</dbReference>
<dbReference type="PANTHER" id="PTHR42923:SF46">
    <property type="entry name" value="AMINE OXIDASE"/>
    <property type="match status" value="1"/>
</dbReference>
<organism evidence="2 3">
    <name type="scientific">Candidatus Daviesbacteria bacterium RIFCSPLOWO2_01_FULL_40_24</name>
    <dbReference type="NCBI Taxonomy" id="1797787"/>
    <lineage>
        <taxon>Bacteria</taxon>
        <taxon>Candidatus Daviesiibacteriota</taxon>
    </lineage>
</organism>
<evidence type="ECO:0000259" key="1">
    <source>
        <dbReference type="Pfam" id="PF01593"/>
    </source>
</evidence>
<comment type="caution">
    <text evidence="2">The sequence shown here is derived from an EMBL/GenBank/DDBJ whole genome shotgun (WGS) entry which is preliminary data.</text>
</comment>
<dbReference type="InterPro" id="IPR050464">
    <property type="entry name" value="Zeta_carotene_desat/Oxidored"/>
</dbReference>
<sequence length="427" mass="48678">MVKIAILGAGFGGLSAAYTLLKLGQQVVLIEKDTQVGGLAVGFKQPNWNWSLEKAYHHWFTNDEFVLGLAKEIGHKVIIKRPTTKVMIDGLLYPLDSPLSLLGLPRLSLIDKLRMGLTLSYLKISNNYRNFESIKALPWLEKTMGKNATNLIWQPLFQGKFSNYKDDISLSWFWARIKKRTPSLAYPDGGFQLFAEHLLTEIKKLGGEVLLNSKVLKITNKDHTNLSILLNKVPKTIIVDKVICTLPSPIFSKITPGLPADYSKKICSISHLHAQVLILCLNQPFLKDTYWLNITEKNWPFLVLAEHTNFMDKVFYNNQHIIYVGNYLPTNHPYLKLSAKELLEIFDPYLNKLKPDYKQTITDCFLFSAPFAQPVVTVGYKKNLSNFKTPLDNIYLANMDMVYPWDRGTNYAVEMGQKVADLVHHET</sequence>
<dbReference type="NCBIfam" id="NF005560">
    <property type="entry name" value="PRK07233.1"/>
    <property type="match status" value="1"/>
</dbReference>